<evidence type="ECO:0000256" key="1">
    <source>
        <dbReference type="SAM" id="MobiDB-lite"/>
    </source>
</evidence>
<dbReference type="Proteomes" id="UP001370758">
    <property type="component" value="Unassembled WGS sequence"/>
</dbReference>
<feature type="compositionally biased region" description="Low complexity" evidence="1">
    <location>
        <begin position="190"/>
        <end position="201"/>
    </location>
</feature>
<keyword evidence="2" id="KW-0472">Membrane</keyword>
<organism evidence="3 4">
    <name type="scientific">Arthrobotrys musiformis</name>
    <dbReference type="NCBI Taxonomy" id="47236"/>
    <lineage>
        <taxon>Eukaryota</taxon>
        <taxon>Fungi</taxon>
        <taxon>Dikarya</taxon>
        <taxon>Ascomycota</taxon>
        <taxon>Pezizomycotina</taxon>
        <taxon>Orbiliomycetes</taxon>
        <taxon>Orbiliales</taxon>
        <taxon>Orbiliaceae</taxon>
        <taxon>Arthrobotrys</taxon>
    </lineage>
</organism>
<keyword evidence="4" id="KW-1185">Reference proteome</keyword>
<feature type="transmembrane region" description="Helical" evidence="2">
    <location>
        <begin position="12"/>
        <end position="33"/>
    </location>
</feature>
<feature type="compositionally biased region" description="Polar residues" evidence="1">
    <location>
        <begin position="232"/>
        <end position="246"/>
    </location>
</feature>
<keyword evidence="2" id="KW-0812">Transmembrane</keyword>
<sequence>MAFEDMPVGAKYALIGGLAVLLTLLLIVGRFLWARRRKQQKFYDSRGMSKNIEEPAINEKKWEISNSLPTLPRDATRLPISGPVRPQDNEDHQEEYNRTASLMPPVAAASRPTSNNTPRPHPSQLALGAAARPHPSRERQGSVHSEFSNVPTEFNIGQKSPKLQPPQQARHRNNSEAATDFADTYLPVPSSSYYQQQRSRSITPPSVSPSIYSPGIERAPSRRIHTAPTPTPNEHTVTSPDLTSPNDDFYIRVPRLYKPPSIAYGEAELPYSPPKRSKPHGSYQPGGSLRRKRSVSVQDTASLLRMNSTASAGSIRRKNSRRGSENRRNSAQSEWMDTLTVIDDENEGDGSETPQKILSPATQRQLLMPRRSTKGSGRNRSIKRVPAPIRTSAGNTSWNNAIIAQQAAAIKYSTANRTRSKSPPSGERKASE</sequence>
<evidence type="ECO:0000313" key="3">
    <source>
        <dbReference type="EMBL" id="KAK6505666.1"/>
    </source>
</evidence>
<feature type="compositionally biased region" description="Polar residues" evidence="1">
    <location>
        <begin position="295"/>
        <end position="312"/>
    </location>
</feature>
<evidence type="ECO:0000313" key="4">
    <source>
        <dbReference type="Proteomes" id="UP001370758"/>
    </source>
</evidence>
<gene>
    <name evidence="3" type="ORF">TWF481_007558</name>
</gene>
<feature type="compositionally biased region" description="Polar residues" evidence="1">
    <location>
        <begin position="202"/>
        <end position="211"/>
    </location>
</feature>
<evidence type="ECO:0000256" key="2">
    <source>
        <dbReference type="SAM" id="Phobius"/>
    </source>
</evidence>
<feature type="compositionally biased region" description="Basic and acidic residues" evidence="1">
    <location>
        <begin position="87"/>
        <end position="97"/>
    </location>
</feature>
<dbReference type="AlphaFoldDB" id="A0AAV9WBV6"/>
<dbReference type="EMBL" id="JAVHJL010000004">
    <property type="protein sequence ID" value="KAK6505666.1"/>
    <property type="molecule type" value="Genomic_DNA"/>
</dbReference>
<keyword evidence="2" id="KW-1133">Transmembrane helix</keyword>
<feature type="compositionally biased region" description="Polar residues" evidence="1">
    <location>
        <begin position="142"/>
        <end position="158"/>
    </location>
</feature>
<reference evidence="3 4" key="1">
    <citation type="submission" date="2023-08" db="EMBL/GenBank/DDBJ databases">
        <authorList>
            <person name="Palmer J.M."/>
        </authorList>
    </citation>
    <scope>NUCLEOTIDE SEQUENCE [LARGE SCALE GENOMIC DNA]</scope>
    <source>
        <strain evidence="3 4">TWF481</strain>
    </source>
</reference>
<feature type="region of interest" description="Disordered" evidence="1">
    <location>
        <begin position="267"/>
        <end position="396"/>
    </location>
</feature>
<proteinExistence type="predicted"/>
<feature type="region of interest" description="Disordered" evidence="1">
    <location>
        <begin position="65"/>
        <end position="247"/>
    </location>
</feature>
<feature type="compositionally biased region" description="Polar residues" evidence="1">
    <location>
        <begin position="352"/>
        <end position="365"/>
    </location>
</feature>
<name>A0AAV9WBV6_9PEZI</name>
<accession>A0AAV9WBV6</accession>
<protein>
    <submittedName>
        <fullName evidence="3">Uncharacterized protein</fullName>
    </submittedName>
</protein>
<comment type="caution">
    <text evidence="3">The sequence shown here is derived from an EMBL/GenBank/DDBJ whole genome shotgun (WGS) entry which is preliminary data.</text>
</comment>